<organism evidence="1 2">
    <name type="scientific">Teladorsagia circumcincta</name>
    <name type="common">Brown stomach worm</name>
    <name type="synonym">Ostertagia circumcincta</name>
    <dbReference type="NCBI Taxonomy" id="45464"/>
    <lineage>
        <taxon>Eukaryota</taxon>
        <taxon>Metazoa</taxon>
        <taxon>Ecdysozoa</taxon>
        <taxon>Nematoda</taxon>
        <taxon>Chromadorea</taxon>
        <taxon>Rhabditida</taxon>
        <taxon>Rhabditina</taxon>
        <taxon>Rhabditomorpha</taxon>
        <taxon>Strongyloidea</taxon>
        <taxon>Trichostrongylidae</taxon>
        <taxon>Teladorsagia</taxon>
    </lineage>
</organism>
<accession>A0A2G9ULI8</accession>
<keyword evidence="2" id="KW-1185">Reference proteome</keyword>
<sequence length="78" mass="8831">MAFSYPFQSIFFAYFGEFKIVPRLIRSTLQGTASIWSPQNNLCAVIAPLHRRVHFDIAISCILLGIPVVLVDVHKLDK</sequence>
<evidence type="ECO:0000313" key="1">
    <source>
        <dbReference type="EMBL" id="PIO71124.1"/>
    </source>
</evidence>
<evidence type="ECO:0000313" key="2">
    <source>
        <dbReference type="Proteomes" id="UP000230423"/>
    </source>
</evidence>
<dbReference type="EMBL" id="KZ346047">
    <property type="protein sequence ID" value="PIO71124.1"/>
    <property type="molecule type" value="Genomic_DNA"/>
</dbReference>
<protein>
    <submittedName>
        <fullName evidence="1">Uncharacterized protein</fullName>
    </submittedName>
</protein>
<reference evidence="1 2" key="1">
    <citation type="submission" date="2015-09" db="EMBL/GenBank/DDBJ databases">
        <title>Draft genome of the parasitic nematode Teladorsagia circumcincta isolate WARC Sus (inbred).</title>
        <authorList>
            <person name="Mitreva M."/>
        </authorList>
    </citation>
    <scope>NUCLEOTIDE SEQUENCE [LARGE SCALE GENOMIC DNA]</scope>
    <source>
        <strain evidence="1 2">S</strain>
    </source>
</reference>
<proteinExistence type="predicted"/>
<name>A0A2G9ULI8_TELCI</name>
<gene>
    <name evidence="1" type="ORF">TELCIR_06989</name>
</gene>
<dbReference type="Proteomes" id="UP000230423">
    <property type="component" value="Unassembled WGS sequence"/>
</dbReference>
<dbReference type="AlphaFoldDB" id="A0A2G9ULI8"/>